<comment type="caution">
    <text evidence="1">The sequence shown here is derived from an EMBL/GenBank/DDBJ whole genome shotgun (WGS) entry which is preliminary data.</text>
</comment>
<sequence>MYILSIYATSSSGYGLESKPTAGEPKNGLKVETAGYGSLWSTKKQQQAIAYGAKYGEAGGDHELFKNRIR</sequence>
<evidence type="ECO:0000313" key="1">
    <source>
        <dbReference type="EMBL" id="KAI7746072.1"/>
    </source>
</evidence>
<dbReference type="AlphaFoldDB" id="A0AAD5CQE6"/>
<name>A0AAD5CQE6_AMBAR</name>
<reference evidence="1" key="1">
    <citation type="submission" date="2022-06" db="EMBL/GenBank/DDBJ databases">
        <title>Uncovering the hologenomic basis of an extraordinary plant invasion.</title>
        <authorList>
            <person name="Bieker V.C."/>
            <person name="Martin M.D."/>
            <person name="Gilbert T."/>
            <person name="Hodgins K."/>
            <person name="Battlay P."/>
            <person name="Petersen B."/>
            <person name="Wilson J."/>
        </authorList>
    </citation>
    <scope>NUCLEOTIDE SEQUENCE</scope>
    <source>
        <strain evidence="1">AA19_3_7</strain>
        <tissue evidence="1">Leaf</tissue>
    </source>
</reference>
<proteinExistence type="predicted"/>
<gene>
    <name evidence="1" type="ORF">M8C21_003748</name>
</gene>
<accession>A0AAD5CQE6</accession>
<protein>
    <submittedName>
        <fullName evidence="1">Uncharacterized protein</fullName>
    </submittedName>
</protein>
<dbReference type="EMBL" id="JAMZMK010007049">
    <property type="protein sequence ID" value="KAI7746072.1"/>
    <property type="molecule type" value="Genomic_DNA"/>
</dbReference>
<dbReference type="Proteomes" id="UP001206925">
    <property type="component" value="Unassembled WGS sequence"/>
</dbReference>
<organism evidence="1 2">
    <name type="scientific">Ambrosia artemisiifolia</name>
    <name type="common">Common ragweed</name>
    <dbReference type="NCBI Taxonomy" id="4212"/>
    <lineage>
        <taxon>Eukaryota</taxon>
        <taxon>Viridiplantae</taxon>
        <taxon>Streptophyta</taxon>
        <taxon>Embryophyta</taxon>
        <taxon>Tracheophyta</taxon>
        <taxon>Spermatophyta</taxon>
        <taxon>Magnoliopsida</taxon>
        <taxon>eudicotyledons</taxon>
        <taxon>Gunneridae</taxon>
        <taxon>Pentapetalae</taxon>
        <taxon>asterids</taxon>
        <taxon>campanulids</taxon>
        <taxon>Asterales</taxon>
        <taxon>Asteraceae</taxon>
        <taxon>Asteroideae</taxon>
        <taxon>Heliantheae alliance</taxon>
        <taxon>Heliantheae</taxon>
        <taxon>Ambrosia</taxon>
    </lineage>
</organism>
<keyword evidence="2" id="KW-1185">Reference proteome</keyword>
<evidence type="ECO:0000313" key="2">
    <source>
        <dbReference type="Proteomes" id="UP001206925"/>
    </source>
</evidence>